<dbReference type="InterPro" id="IPR015360">
    <property type="entry name" value="XPC-bd"/>
</dbReference>
<evidence type="ECO:0000256" key="2">
    <source>
        <dbReference type="ARBA" id="ARBA00022763"/>
    </source>
</evidence>
<comment type="function">
    <text evidence="5">Multiubiquitin chain receptor involved in modulation of proteasomal degradation. Involved in nucleotide excision repair.</text>
</comment>
<dbReference type="Gene3D" id="3.10.20.90">
    <property type="entry name" value="Phosphatidylinositol 3-kinase Catalytic Subunit, Chain A, domain 1"/>
    <property type="match status" value="1"/>
</dbReference>
<dbReference type="GO" id="GO:0070628">
    <property type="term" value="F:proteasome binding"/>
    <property type="evidence" value="ECO:0007669"/>
    <property type="project" value="TreeGrafter"/>
</dbReference>
<comment type="similarity">
    <text evidence="5">Belongs to the RAD23 family.</text>
</comment>
<comment type="subcellular location">
    <subcellularLocation>
        <location evidence="5">Nucleus</location>
    </subcellularLocation>
    <subcellularLocation>
        <location evidence="5">Cytoplasm</location>
    </subcellularLocation>
</comment>
<dbReference type="InterPro" id="IPR000626">
    <property type="entry name" value="Ubiquitin-like_dom"/>
</dbReference>
<dbReference type="SUPFAM" id="SSF54236">
    <property type="entry name" value="Ubiquitin-like"/>
    <property type="match status" value="1"/>
</dbReference>
<feature type="domain" description="Ubiquitin-like" evidence="8">
    <location>
        <begin position="1"/>
        <end position="76"/>
    </location>
</feature>
<dbReference type="GO" id="GO:0003684">
    <property type="term" value="F:damaged DNA binding"/>
    <property type="evidence" value="ECO:0007669"/>
    <property type="project" value="UniProtKB-UniRule"/>
</dbReference>
<dbReference type="Gene3D" id="1.10.8.10">
    <property type="entry name" value="DNA helicase RuvA subunit, C-terminal domain"/>
    <property type="match status" value="2"/>
</dbReference>
<dbReference type="SMART" id="SM00165">
    <property type="entry name" value="UBA"/>
    <property type="match status" value="2"/>
</dbReference>
<feature type="domain" description="UBA" evidence="7">
    <location>
        <begin position="120"/>
        <end position="160"/>
    </location>
</feature>
<evidence type="ECO:0000256" key="3">
    <source>
        <dbReference type="ARBA" id="ARBA00023204"/>
    </source>
</evidence>
<dbReference type="PANTHER" id="PTHR10621">
    <property type="entry name" value="UV EXCISION REPAIR PROTEIN RAD23"/>
    <property type="match status" value="1"/>
</dbReference>
<evidence type="ECO:0000256" key="6">
    <source>
        <dbReference type="SAM" id="MobiDB-lite"/>
    </source>
</evidence>
<dbReference type="Pfam" id="PF00240">
    <property type="entry name" value="ubiquitin"/>
    <property type="match status" value="1"/>
</dbReference>
<evidence type="ECO:0000313" key="10">
    <source>
        <dbReference type="Proteomes" id="UP000094801"/>
    </source>
</evidence>
<evidence type="ECO:0000313" key="9">
    <source>
        <dbReference type="EMBL" id="ODV84339.1"/>
    </source>
</evidence>
<dbReference type="AlphaFoldDB" id="A0A1E4SXW2"/>
<feature type="compositionally biased region" description="Polar residues" evidence="6">
    <location>
        <begin position="165"/>
        <end position="174"/>
    </location>
</feature>
<dbReference type="InterPro" id="IPR029071">
    <property type="entry name" value="Ubiquitin-like_domsf"/>
</dbReference>
<dbReference type="InterPro" id="IPR015940">
    <property type="entry name" value="UBA"/>
</dbReference>
<name>A0A1E4SXW2_9ASCO</name>
<keyword evidence="10" id="KW-1185">Reference proteome</keyword>
<dbReference type="InterPro" id="IPR009060">
    <property type="entry name" value="UBA-like_sf"/>
</dbReference>
<evidence type="ECO:0000259" key="8">
    <source>
        <dbReference type="PROSITE" id="PS50053"/>
    </source>
</evidence>
<evidence type="ECO:0000256" key="4">
    <source>
        <dbReference type="ARBA" id="ARBA00023242"/>
    </source>
</evidence>
<dbReference type="PROSITE" id="PS50053">
    <property type="entry name" value="UBIQUITIN_2"/>
    <property type="match status" value="1"/>
</dbReference>
<evidence type="ECO:0000256" key="5">
    <source>
        <dbReference type="RuleBase" id="RU367049"/>
    </source>
</evidence>
<feature type="region of interest" description="Disordered" evidence="6">
    <location>
        <begin position="163"/>
        <end position="198"/>
    </location>
</feature>
<keyword evidence="4 5" id="KW-0539">Nucleus</keyword>
<dbReference type="FunFam" id="1.10.8.10:FF:000002">
    <property type="entry name" value="UV excision repair protein RAD23 homolog"/>
    <property type="match status" value="1"/>
</dbReference>
<gene>
    <name evidence="9" type="ORF">CANARDRAFT_201276</name>
</gene>
<reference evidence="10" key="1">
    <citation type="submission" date="2016-04" db="EMBL/GenBank/DDBJ databases">
        <title>Comparative genomics of biotechnologically important yeasts.</title>
        <authorList>
            <consortium name="DOE Joint Genome Institute"/>
            <person name="Riley R."/>
            <person name="Haridas S."/>
            <person name="Wolfe K.H."/>
            <person name="Lopes M.R."/>
            <person name="Hittinger C.T."/>
            <person name="Goker M."/>
            <person name="Salamov A."/>
            <person name="Wisecaver J."/>
            <person name="Long T.M."/>
            <person name="Aerts A.L."/>
            <person name="Barry K."/>
            <person name="Choi C."/>
            <person name="Clum A."/>
            <person name="Coughlan A.Y."/>
            <person name="Deshpande S."/>
            <person name="Douglass A.P."/>
            <person name="Hanson S.J."/>
            <person name="Klenk H.-P."/>
            <person name="Labutti K."/>
            <person name="Lapidus A."/>
            <person name="Lindquist E."/>
            <person name="Lipzen A."/>
            <person name="Meier-Kolthoff J.P."/>
            <person name="Ohm R.A."/>
            <person name="Otillar R.P."/>
            <person name="Pangilinan J."/>
            <person name="Peng Y."/>
            <person name="Rokas A."/>
            <person name="Rosa C.A."/>
            <person name="Scheuner C."/>
            <person name="Sibirny A.A."/>
            <person name="Slot J.C."/>
            <person name="Stielow J.B."/>
            <person name="Sun H."/>
            <person name="Kurtzman C.P."/>
            <person name="Blackwell M."/>
            <person name="Grigoriev I.V."/>
            <person name="Jeffries T.W."/>
        </authorList>
    </citation>
    <scope>NUCLEOTIDE SEQUENCE [LARGE SCALE GENOMIC DNA]</scope>
    <source>
        <strain evidence="10">NRRL YB-2248</strain>
    </source>
</reference>
<dbReference type="PROSITE" id="PS50030">
    <property type="entry name" value="UBA"/>
    <property type="match status" value="2"/>
</dbReference>
<keyword evidence="1" id="KW-0677">Repeat</keyword>
<dbReference type="Pfam" id="PF00627">
    <property type="entry name" value="UBA"/>
    <property type="match status" value="2"/>
</dbReference>
<dbReference type="SUPFAM" id="SSF101238">
    <property type="entry name" value="XPC-binding domain"/>
    <property type="match status" value="1"/>
</dbReference>
<dbReference type="Proteomes" id="UP000094801">
    <property type="component" value="Unassembled WGS sequence"/>
</dbReference>
<organism evidence="9 10">
    <name type="scientific">[Candida] arabinofermentans NRRL YB-2248</name>
    <dbReference type="NCBI Taxonomy" id="983967"/>
    <lineage>
        <taxon>Eukaryota</taxon>
        <taxon>Fungi</taxon>
        <taxon>Dikarya</taxon>
        <taxon>Ascomycota</taxon>
        <taxon>Saccharomycotina</taxon>
        <taxon>Pichiomycetes</taxon>
        <taxon>Pichiales</taxon>
        <taxon>Pichiaceae</taxon>
        <taxon>Ogataea</taxon>
        <taxon>Ogataea/Candida clade</taxon>
    </lineage>
</organism>
<accession>A0A1E4SXW2</accession>
<feature type="domain" description="UBA" evidence="7">
    <location>
        <begin position="305"/>
        <end position="345"/>
    </location>
</feature>
<dbReference type="SUPFAM" id="SSF46934">
    <property type="entry name" value="UBA-like"/>
    <property type="match status" value="2"/>
</dbReference>
<dbReference type="GO" id="GO:0006289">
    <property type="term" value="P:nucleotide-excision repair"/>
    <property type="evidence" value="ECO:0007669"/>
    <property type="project" value="UniProtKB-UniRule"/>
</dbReference>
<dbReference type="GO" id="GO:0043161">
    <property type="term" value="P:proteasome-mediated ubiquitin-dependent protein catabolic process"/>
    <property type="evidence" value="ECO:0007669"/>
    <property type="project" value="UniProtKB-UniRule"/>
</dbReference>
<keyword evidence="5" id="KW-0963">Cytoplasm</keyword>
<dbReference type="InterPro" id="IPR004806">
    <property type="entry name" value="Rad23"/>
</dbReference>
<dbReference type="EMBL" id="KV453857">
    <property type="protein sequence ID" value="ODV84339.1"/>
    <property type="molecule type" value="Genomic_DNA"/>
</dbReference>
<feature type="compositionally biased region" description="Acidic residues" evidence="6">
    <location>
        <begin position="176"/>
        <end position="189"/>
    </location>
</feature>
<dbReference type="PANTHER" id="PTHR10621:SF0">
    <property type="entry name" value="UV EXCISION REPAIR PROTEIN RAD23"/>
    <property type="match status" value="1"/>
</dbReference>
<dbReference type="InterPro" id="IPR036353">
    <property type="entry name" value="XPC-bd_sf"/>
</dbReference>
<dbReference type="STRING" id="983967.A0A1E4SXW2"/>
<feature type="region of interest" description="Disordered" evidence="6">
    <location>
        <begin position="79"/>
        <end position="106"/>
    </location>
</feature>
<dbReference type="GO" id="GO:0005654">
    <property type="term" value="C:nucleoplasm"/>
    <property type="evidence" value="ECO:0007669"/>
    <property type="project" value="TreeGrafter"/>
</dbReference>
<protein>
    <recommendedName>
        <fullName evidence="5">UV excision repair protein RAD23</fullName>
    </recommendedName>
</protein>
<evidence type="ECO:0000259" key="7">
    <source>
        <dbReference type="PROSITE" id="PS50030"/>
    </source>
</evidence>
<dbReference type="GO" id="GO:0031593">
    <property type="term" value="F:polyubiquitin modification-dependent protein binding"/>
    <property type="evidence" value="ECO:0007669"/>
    <property type="project" value="UniProtKB-UniRule"/>
</dbReference>
<dbReference type="PRINTS" id="PR01839">
    <property type="entry name" value="RAD23PROTEIN"/>
</dbReference>
<evidence type="ECO:0000256" key="1">
    <source>
        <dbReference type="ARBA" id="ARBA00022737"/>
    </source>
</evidence>
<proteinExistence type="inferred from homology"/>
<dbReference type="CDD" id="cd14281">
    <property type="entry name" value="UBA2_Rad23_like"/>
    <property type="match status" value="1"/>
</dbReference>
<dbReference type="FunFam" id="1.10.8.10:FF:000003">
    <property type="entry name" value="UV excision repair protein RAD23 homolog"/>
    <property type="match status" value="1"/>
</dbReference>
<sequence>MQVIFKDFKKEKIPLEIQLEDSILSAKEKLASMKDCEASQLKFVYSGKILQDDKSFESFKIKDNDQIIFMISKPKKAPTPAAATTPASAPAPAAPVSTSATESTPATEDAFGASTFASGSVRETAIQNIMGMGFERSQVERALTAAFNNPDRAVEYLLTGLPERSQPSHTQSGDDQPAETESTVEETDVDMSTNQAATNPDNLFDVAAAAQQPEQQGVEGGDHMAALREILQQQPEMAEAVLQQLAASNPQLAEIVQSNPEAFMRYITDGDQSALAQALGVPPEYMDGAEGMEGEEGVTQIQITNEENEAINRLCELGFERDLVIQVYFACEKNEEMTANLLFSDHAD</sequence>
<dbReference type="GO" id="GO:0005829">
    <property type="term" value="C:cytosol"/>
    <property type="evidence" value="ECO:0007669"/>
    <property type="project" value="TreeGrafter"/>
</dbReference>
<keyword evidence="3 5" id="KW-0234">DNA repair</keyword>
<keyword evidence="2 5" id="KW-0227">DNA damage</keyword>
<dbReference type="Pfam" id="PF09280">
    <property type="entry name" value="XPC-binding"/>
    <property type="match status" value="1"/>
</dbReference>
<dbReference type="OrthoDB" id="419317at2759"/>
<dbReference type="GO" id="GO:0043130">
    <property type="term" value="F:ubiquitin binding"/>
    <property type="evidence" value="ECO:0007669"/>
    <property type="project" value="UniProtKB-UniRule"/>
</dbReference>
<dbReference type="Gene3D" id="1.10.10.540">
    <property type="entry name" value="XPC-binding domain"/>
    <property type="match status" value="1"/>
</dbReference>
<dbReference type="CDD" id="cd01805">
    <property type="entry name" value="Ubl_Rad23"/>
    <property type="match status" value="1"/>
</dbReference>
<dbReference type="SMART" id="SM00213">
    <property type="entry name" value="UBQ"/>
    <property type="match status" value="1"/>
</dbReference>
<dbReference type="NCBIfam" id="TIGR00601">
    <property type="entry name" value="rad23"/>
    <property type="match status" value="1"/>
</dbReference>